<name>A0AAD4XL95_9MAGN</name>
<gene>
    <name evidence="2" type="ORF">MKW98_024061</name>
</gene>
<accession>A0AAD4XL95</accession>
<comment type="caution">
    <text evidence="2">The sequence shown here is derived from an EMBL/GenBank/DDBJ whole genome shotgun (WGS) entry which is preliminary data.</text>
</comment>
<dbReference type="Proteomes" id="UP001202328">
    <property type="component" value="Unassembled WGS sequence"/>
</dbReference>
<dbReference type="AlphaFoldDB" id="A0AAD4XL95"/>
<evidence type="ECO:0008006" key="4">
    <source>
        <dbReference type="Google" id="ProtNLM"/>
    </source>
</evidence>
<proteinExistence type="predicted"/>
<evidence type="ECO:0000313" key="2">
    <source>
        <dbReference type="EMBL" id="KAI3928460.1"/>
    </source>
</evidence>
<organism evidence="2 3">
    <name type="scientific">Papaver atlanticum</name>
    <dbReference type="NCBI Taxonomy" id="357466"/>
    <lineage>
        <taxon>Eukaryota</taxon>
        <taxon>Viridiplantae</taxon>
        <taxon>Streptophyta</taxon>
        <taxon>Embryophyta</taxon>
        <taxon>Tracheophyta</taxon>
        <taxon>Spermatophyta</taxon>
        <taxon>Magnoliopsida</taxon>
        <taxon>Ranunculales</taxon>
        <taxon>Papaveraceae</taxon>
        <taxon>Papaveroideae</taxon>
        <taxon>Papaver</taxon>
    </lineage>
</organism>
<feature type="signal peptide" evidence="1">
    <location>
        <begin position="1"/>
        <end position="19"/>
    </location>
</feature>
<dbReference type="EMBL" id="JAJJMB010007708">
    <property type="protein sequence ID" value="KAI3928460.1"/>
    <property type="molecule type" value="Genomic_DNA"/>
</dbReference>
<evidence type="ECO:0000256" key="1">
    <source>
        <dbReference type="SAM" id="SignalP"/>
    </source>
</evidence>
<keyword evidence="1" id="KW-0732">Signal</keyword>
<protein>
    <recommendedName>
        <fullName evidence="4">Secreted protein</fullName>
    </recommendedName>
</protein>
<feature type="chain" id="PRO_5042155660" description="Secreted protein" evidence="1">
    <location>
        <begin position="20"/>
        <end position="108"/>
    </location>
</feature>
<sequence>MFFLIYLLLTVILPRRVKKEQKVSSADERESARKGNWATAMITQKNLKHGGRSCHQGRSKRTCSMYHTHERMGDALNSSDSKYENCTIQLVAAISGQVHTWLIHYNEC</sequence>
<reference evidence="2" key="1">
    <citation type="submission" date="2022-04" db="EMBL/GenBank/DDBJ databases">
        <title>A functionally conserved STORR gene fusion in Papaver species that diverged 16.8 million years ago.</title>
        <authorList>
            <person name="Catania T."/>
        </authorList>
    </citation>
    <scope>NUCLEOTIDE SEQUENCE</scope>
    <source>
        <strain evidence="2">S-188037</strain>
    </source>
</reference>
<evidence type="ECO:0000313" key="3">
    <source>
        <dbReference type="Proteomes" id="UP001202328"/>
    </source>
</evidence>
<keyword evidence="3" id="KW-1185">Reference proteome</keyword>